<dbReference type="Gene3D" id="3.90.930.1">
    <property type="match status" value="1"/>
</dbReference>
<gene>
    <name evidence="1" type="ORF">Edafosvirus1_133</name>
</gene>
<evidence type="ECO:0000313" key="1">
    <source>
        <dbReference type="EMBL" id="AYV77802.1"/>
    </source>
</evidence>
<organism evidence="1">
    <name type="scientific">Edafosvirus sp</name>
    <dbReference type="NCBI Taxonomy" id="2487765"/>
    <lineage>
        <taxon>Viruses</taxon>
        <taxon>Varidnaviria</taxon>
        <taxon>Bamfordvirae</taxon>
        <taxon>Nucleocytoviricota</taxon>
        <taxon>Megaviricetes</taxon>
        <taxon>Imitervirales</taxon>
        <taxon>Mimiviridae</taxon>
        <taxon>Klosneuvirinae</taxon>
    </lineage>
</organism>
<proteinExistence type="predicted"/>
<accession>A0A3G4ZSB0</accession>
<sequence>MSQFIENIISNINNDAIVIHKEYRKALGLYFIKDLENIVIEYASYELHNKRIQLNDYNQRYYPHRLYQSLQYGFALFGNKIGKFLVIDNLTDLYITEYRNGIKNGLKICYKQDSNHNYVKRSEATYKNNKQQKLIVTYDYKQQDSHLHEIQTILDGKSLVKQTTYIDNKLSSLFNYDPNENRIYFNPNGTKYSEGVRETNCRHYDFWYWKFYSENSNIESQGHMTKNLKHHLWKSYYENGIIKEEGKYNYGEKKGTWRYYDKDGTLIRKKYHVPKSKPKPTPYTSSGGLFQLVHDNETSSTSLRKSCDKQQIYDYNKSYIKQKKSKNKNCL</sequence>
<evidence type="ECO:0008006" key="2">
    <source>
        <dbReference type="Google" id="ProtNLM"/>
    </source>
</evidence>
<protein>
    <recommendedName>
        <fullName evidence="2">MORN repeat-containing protein</fullName>
    </recommendedName>
</protein>
<dbReference type="SUPFAM" id="SSF82185">
    <property type="entry name" value="Histone H3 K4-specific methyltransferase SET7/9 N-terminal domain"/>
    <property type="match status" value="1"/>
</dbReference>
<name>A0A3G4ZSB0_9VIRU</name>
<dbReference type="EMBL" id="MK072066">
    <property type="protein sequence ID" value="AYV77802.1"/>
    <property type="molecule type" value="Genomic_DNA"/>
</dbReference>
<reference evidence="1" key="1">
    <citation type="submission" date="2018-10" db="EMBL/GenBank/DDBJ databases">
        <title>Hidden diversity of soil giant viruses.</title>
        <authorList>
            <person name="Schulz F."/>
            <person name="Alteio L."/>
            <person name="Goudeau D."/>
            <person name="Ryan E.M."/>
            <person name="Malmstrom R.R."/>
            <person name="Blanchard J."/>
            <person name="Woyke T."/>
        </authorList>
    </citation>
    <scope>NUCLEOTIDE SEQUENCE</scope>
    <source>
        <strain evidence="1">EDV1</strain>
    </source>
</reference>